<reference evidence="2 3" key="1">
    <citation type="submission" date="2021-11" db="EMBL/GenBank/DDBJ databases">
        <authorList>
            <person name="Islam A."/>
            <person name="Islam S."/>
            <person name="Flora M.S."/>
            <person name="Rahman M."/>
            <person name="Ziaur R.M."/>
            <person name="Epstein J.H."/>
            <person name="Hassan M."/>
            <person name="Klassen M."/>
            <person name="Woodard K."/>
            <person name="Webb A."/>
            <person name="Webby R.J."/>
            <person name="El Zowalaty M.E."/>
        </authorList>
    </citation>
    <scope>NUCLEOTIDE SEQUENCE [LARGE SCALE GENOMIC DNA]</scope>
    <source>
        <strain evidence="2">Pbs1</strain>
    </source>
</reference>
<keyword evidence="1" id="KW-0472">Membrane</keyword>
<keyword evidence="1" id="KW-1133">Transmembrane helix</keyword>
<comment type="caution">
    <text evidence="2">The sequence shown here is derived from an EMBL/GenBank/DDBJ whole genome shotgun (WGS) entry which is preliminary data.</text>
</comment>
<sequence length="193" mass="21150">MGSFGKMCGRRSHRYVDRAVAHDDGKPDHEARLAQSVERKTLNLVVVGSSPTAVRGSLLGSHILWLFHILCSFGHTTDDWSYEAASKEYSAFGALSFWITMGSFGKMCGRRSHRYVDRAVAHDDGKPDHGPTGTWELRQERRVTPDVSIWCCCSVGGGVDSNGVVVVGYAVLLLLLVLLVLVVLVVPVLLLLE</sequence>
<protein>
    <submittedName>
        <fullName evidence="2">Uncharacterized protein</fullName>
    </submittedName>
</protein>
<organism evidence="2 3">
    <name type="scientific">Peronospora belbahrii</name>
    <dbReference type="NCBI Taxonomy" id="622444"/>
    <lineage>
        <taxon>Eukaryota</taxon>
        <taxon>Sar</taxon>
        <taxon>Stramenopiles</taxon>
        <taxon>Oomycota</taxon>
        <taxon>Peronosporomycetes</taxon>
        <taxon>Peronosporales</taxon>
        <taxon>Peronosporaceae</taxon>
        <taxon>Peronospora</taxon>
    </lineage>
</organism>
<evidence type="ECO:0000313" key="3">
    <source>
        <dbReference type="Proteomes" id="UP001158986"/>
    </source>
</evidence>
<feature type="transmembrane region" description="Helical" evidence="1">
    <location>
        <begin position="169"/>
        <end position="192"/>
    </location>
</feature>
<accession>A0ABN8CQ93</accession>
<dbReference type="EMBL" id="CAKLCB010000103">
    <property type="protein sequence ID" value="CAH0515137.1"/>
    <property type="molecule type" value="Genomic_DNA"/>
</dbReference>
<evidence type="ECO:0000313" key="2">
    <source>
        <dbReference type="EMBL" id="CAH0515137.1"/>
    </source>
</evidence>
<dbReference type="Proteomes" id="UP001158986">
    <property type="component" value="Unassembled WGS sequence"/>
</dbReference>
<evidence type="ECO:0000256" key="1">
    <source>
        <dbReference type="SAM" id="Phobius"/>
    </source>
</evidence>
<keyword evidence="3" id="KW-1185">Reference proteome</keyword>
<gene>
    <name evidence="2" type="ORF">PBS001_LOCUS1858</name>
</gene>
<keyword evidence="1" id="KW-0812">Transmembrane</keyword>
<name>A0ABN8CQ93_9STRA</name>
<proteinExistence type="predicted"/>